<reference evidence="1 2" key="1">
    <citation type="submission" date="2016-10" db="EMBL/GenBank/DDBJ databases">
        <authorList>
            <person name="de Groot N.N."/>
        </authorList>
    </citation>
    <scope>NUCLEOTIDE SEQUENCE [LARGE SCALE GENOMIC DNA]</scope>
    <source>
        <strain evidence="1 2">DSM 26656</strain>
    </source>
</reference>
<gene>
    <name evidence="1" type="ORF">SAMN04488115_108138</name>
</gene>
<dbReference type="EMBL" id="FNUY01000008">
    <property type="protein sequence ID" value="SEG64931.1"/>
    <property type="molecule type" value="Genomic_DNA"/>
</dbReference>
<accession>A0A1H6BW57</accession>
<organism evidence="1 2">
    <name type="scientific">Bosea lathyri</name>
    <dbReference type="NCBI Taxonomy" id="1036778"/>
    <lineage>
        <taxon>Bacteria</taxon>
        <taxon>Pseudomonadati</taxon>
        <taxon>Pseudomonadota</taxon>
        <taxon>Alphaproteobacteria</taxon>
        <taxon>Hyphomicrobiales</taxon>
        <taxon>Boseaceae</taxon>
        <taxon>Bosea</taxon>
    </lineage>
</organism>
<keyword evidence="2" id="KW-1185">Reference proteome</keyword>
<dbReference type="AlphaFoldDB" id="A0A1H6BW57"/>
<dbReference type="Proteomes" id="UP000236743">
    <property type="component" value="Unassembled WGS sequence"/>
</dbReference>
<name>A0A1H6BW57_9HYPH</name>
<sequence>MATNVNEFGRIDTVLAAAVISTGTFDVGYPSGTSQASYQNGLAGAANVMIVNDNDRYSGAQLSVSFGASTITVTNSTGVTLAAGSRVSLMFDQVDGNNAIFLNFPIQLAAITAAGDVVTDFSPGIAGVIEDFTFTVTTPVTTAAKLASLNLEIGTTNVTGGVIALTSANSTPLGKVLKATAITGANVLTRTSVLSVEAASVTAFAEGQGVVTVKIRPTRDNSY</sequence>
<proteinExistence type="predicted"/>
<dbReference type="RefSeq" id="WP_103874097.1">
    <property type="nucleotide sequence ID" value="NZ_FNUY01000008.1"/>
</dbReference>
<evidence type="ECO:0000313" key="2">
    <source>
        <dbReference type="Proteomes" id="UP000236743"/>
    </source>
</evidence>
<dbReference type="OrthoDB" id="8265416at2"/>
<protein>
    <submittedName>
        <fullName evidence="1">Uncharacterized protein</fullName>
    </submittedName>
</protein>
<evidence type="ECO:0000313" key="1">
    <source>
        <dbReference type="EMBL" id="SEG64931.1"/>
    </source>
</evidence>